<evidence type="ECO:0000256" key="3">
    <source>
        <dbReference type="ARBA" id="ARBA00022990"/>
    </source>
</evidence>
<proteinExistence type="predicted"/>
<keyword evidence="2" id="KW-0479">Metal-binding</keyword>
<dbReference type="GO" id="GO:0016460">
    <property type="term" value="C:myosin II complex"/>
    <property type="evidence" value="ECO:0007669"/>
    <property type="project" value="TreeGrafter"/>
</dbReference>
<keyword evidence="3" id="KW-0007">Acetylation</keyword>
<dbReference type="AlphaFoldDB" id="A0A8S1K7Y2"/>
<dbReference type="OMA" id="KPGHINI"/>
<sequence length="179" mass="20633">MKTQNNFAHFSRGGKLSNPYLKFTKVDAETAKKAFTPQELKQIMDMFVYFDKTGNSTIKRDDLGFALRAIGYLVTTIEIRELGMYLDPKKTQILNFEQFITACYNVRNRKPNKQEIINALKIFEKNKSGYIDIKEIKSIITKIGDVLNLTEFDIVISEITQSQNGYIKTDDLVNLLIMQ</sequence>
<keyword evidence="6" id="KW-1185">Reference proteome</keyword>
<accession>A0A8S1K7Y2</accession>
<evidence type="ECO:0000313" key="6">
    <source>
        <dbReference type="Proteomes" id="UP000688137"/>
    </source>
</evidence>
<organism evidence="5 6">
    <name type="scientific">Paramecium primaurelia</name>
    <dbReference type="NCBI Taxonomy" id="5886"/>
    <lineage>
        <taxon>Eukaryota</taxon>
        <taxon>Sar</taxon>
        <taxon>Alveolata</taxon>
        <taxon>Ciliophora</taxon>
        <taxon>Intramacronucleata</taxon>
        <taxon>Oligohymenophorea</taxon>
        <taxon>Peniculida</taxon>
        <taxon>Parameciidae</taxon>
        <taxon>Paramecium</taxon>
    </lineage>
</organism>
<feature type="domain" description="EF-hand" evidence="4">
    <location>
        <begin position="38"/>
        <end position="73"/>
    </location>
</feature>
<dbReference type="GO" id="GO:0005509">
    <property type="term" value="F:calcium ion binding"/>
    <property type="evidence" value="ECO:0007669"/>
    <property type="project" value="InterPro"/>
</dbReference>
<dbReference type="EMBL" id="CAJJDM010000012">
    <property type="protein sequence ID" value="CAD8050453.1"/>
    <property type="molecule type" value="Genomic_DNA"/>
</dbReference>
<dbReference type="PANTHER" id="PTHR23048">
    <property type="entry name" value="MYOSIN LIGHT CHAIN 1, 3"/>
    <property type="match status" value="1"/>
</dbReference>
<dbReference type="SMART" id="SM00054">
    <property type="entry name" value="EFh"/>
    <property type="match status" value="3"/>
</dbReference>
<dbReference type="InterPro" id="IPR002048">
    <property type="entry name" value="EF_hand_dom"/>
</dbReference>
<name>A0A8S1K7Y2_PARPR</name>
<comment type="caution">
    <text evidence="5">The sequence shown here is derived from an EMBL/GenBank/DDBJ whole genome shotgun (WGS) entry which is preliminary data.</text>
</comment>
<evidence type="ECO:0000256" key="2">
    <source>
        <dbReference type="ARBA" id="ARBA00022723"/>
    </source>
</evidence>
<evidence type="ECO:0000313" key="5">
    <source>
        <dbReference type="EMBL" id="CAD8050453.1"/>
    </source>
</evidence>
<gene>
    <name evidence="5" type="ORF">PPRIM_AZ9-3.1.T0170065</name>
</gene>
<dbReference type="InterPro" id="IPR050230">
    <property type="entry name" value="CALM/Myosin/TropC-like"/>
</dbReference>
<dbReference type="PROSITE" id="PS50222">
    <property type="entry name" value="EF_HAND_2"/>
    <property type="match status" value="2"/>
</dbReference>
<evidence type="ECO:0000256" key="1">
    <source>
        <dbReference type="ARBA" id="ARBA00020786"/>
    </source>
</evidence>
<dbReference type="PANTHER" id="PTHR23048:SF0">
    <property type="entry name" value="CALMODULIN LIKE 3"/>
    <property type="match status" value="1"/>
</dbReference>
<dbReference type="Pfam" id="PF13499">
    <property type="entry name" value="EF-hand_7"/>
    <property type="match status" value="1"/>
</dbReference>
<dbReference type="FunFam" id="1.10.238.10:FF:000001">
    <property type="entry name" value="Calmodulin 1"/>
    <property type="match status" value="1"/>
</dbReference>
<protein>
    <recommendedName>
        <fullName evidence="1">Calmodulin</fullName>
    </recommendedName>
</protein>
<feature type="domain" description="EF-hand" evidence="4">
    <location>
        <begin position="111"/>
        <end position="146"/>
    </location>
</feature>
<dbReference type="Proteomes" id="UP000688137">
    <property type="component" value="Unassembled WGS sequence"/>
</dbReference>
<reference evidence="5" key="1">
    <citation type="submission" date="2021-01" db="EMBL/GenBank/DDBJ databases">
        <authorList>
            <consortium name="Genoscope - CEA"/>
            <person name="William W."/>
        </authorList>
    </citation>
    <scope>NUCLEOTIDE SEQUENCE</scope>
</reference>
<evidence type="ECO:0000259" key="4">
    <source>
        <dbReference type="PROSITE" id="PS50222"/>
    </source>
</evidence>